<dbReference type="PANTHER" id="PTHR46250">
    <property type="entry name" value="MYB/SANT-LIKE DNA-BINDING DOMAIN PROTEIN-RELATED"/>
    <property type="match status" value="1"/>
</dbReference>
<organism evidence="1 2">
    <name type="scientific">Buddleja alternifolia</name>
    <dbReference type="NCBI Taxonomy" id="168488"/>
    <lineage>
        <taxon>Eukaryota</taxon>
        <taxon>Viridiplantae</taxon>
        <taxon>Streptophyta</taxon>
        <taxon>Embryophyta</taxon>
        <taxon>Tracheophyta</taxon>
        <taxon>Spermatophyta</taxon>
        <taxon>Magnoliopsida</taxon>
        <taxon>eudicotyledons</taxon>
        <taxon>Gunneridae</taxon>
        <taxon>Pentapetalae</taxon>
        <taxon>asterids</taxon>
        <taxon>lamiids</taxon>
        <taxon>Lamiales</taxon>
        <taxon>Scrophulariaceae</taxon>
        <taxon>Buddlejeae</taxon>
        <taxon>Buddleja</taxon>
    </lineage>
</organism>
<dbReference type="PANTHER" id="PTHR46250:SF9">
    <property type="entry name" value="MYB_SANT-LIKE DOMAIN-CONTAINING PROTEIN"/>
    <property type="match status" value="1"/>
</dbReference>
<keyword evidence="2" id="KW-1185">Reference proteome</keyword>
<protein>
    <submittedName>
        <fullName evidence="1">Uncharacterized protein</fullName>
    </submittedName>
</protein>
<dbReference type="AlphaFoldDB" id="A0AAV6X444"/>
<dbReference type="EMBL" id="WHWC01000008">
    <property type="protein sequence ID" value="KAG8377233.1"/>
    <property type="molecule type" value="Genomic_DNA"/>
</dbReference>
<accession>A0AAV6X444</accession>
<reference evidence="1" key="1">
    <citation type="submission" date="2019-10" db="EMBL/GenBank/DDBJ databases">
        <authorList>
            <person name="Zhang R."/>
            <person name="Pan Y."/>
            <person name="Wang J."/>
            <person name="Ma R."/>
            <person name="Yu S."/>
        </authorList>
    </citation>
    <scope>NUCLEOTIDE SEQUENCE</scope>
    <source>
        <strain evidence="1">LA-IB0</strain>
        <tissue evidence="1">Leaf</tissue>
    </source>
</reference>
<evidence type="ECO:0000313" key="1">
    <source>
        <dbReference type="EMBL" id="KAG8377233.1"/>
    </source>
</evidence>
<proteinExistence type="predicted"/>
<gene>
    <name evidence="1" type="ORF">BUALT_Bualt08G0007000</name>
</gene>
<dbReference type="Proteomes" id="UP000826271">
    <property type="component" value="Unassembled WGS sequence"/>
</dbReference>
<comment type="caution">
    <text evidence="1">The sequence shown here is derived from an EMBL/GenBank/DDBJ whole genome shotgun (WGS) entry which is preliminary data.</text>
</comment>
<name>A0AAV6X444_9LAMI</name>
<sequence length="228" mass="25922">MAATGSFTTSCWRKYVSCRRMWIKSEEDVLVEALKEILTTGWKADNRFHMGYLNVLQDKRVVIIERMPIRKDRANGNGAEDFYDAFVGVVHTKPQSQSSQEINLEDTDTPYTLMVDEVSKIPVVEFASSTTTKQSSKGKHKRSDGIIDPIMDGLNNFTDKTDLRLGDIIGKMGHEHELTRKCKSVYHIVNQIADLTLDEKHVETNMIVKNTLVLTTYLVSPRKLKLAK</sequence>
<evidence type="ECO:0000313" key="2">
    <source>
        <dbReference type="Proteomes" id="UP000826271"/>
    </source>
</evidence>